<organism evidence="1 2">
    <name type="scientific">Naganishia friedmannii</name>
    <dbReference type="NCBI Taxonomy" id="89922"/>
    <lineage>
        <taxon>Eukaryota</taxon>
        <taxon>Fungi</taxon>
        <taxon>Dikarya</taxon>
        <taxon>Basidiomycota</taxon>
        <taxon>Agaricomycotina</taxon>
        <taxon>Tremellomycetes</taxon>
        <taxon>Filobasidiales</taxon>
        <taxon>Filobasidiaceae</taxon>
        <taxon>Naganishia</taxon>
    </lineage>
</organism>
<accession>A0ACC2W4K1</accession>
<dbReference type="Proteomes" id="UP001227268">
    <property type="component" value="Unassembled WGS sequence"/>
</dbReference>
<name>A0ACC2W4K1_9TREE</name>
<evidence type="ECO:0000313" key="1">
    <source>
        <dbReference type="EMBL" id="KAJ9106124.1"/>
    </source>
</evidence>
<protein>
    <submittedName>
        <fullName evidence="1">Uncharacterized protein</fullName>
    </submittedName>
</protein>
<sequence length="605" mass="67664">MSQSLQALSKEELIERLVRLEAKLGTSLEKEAKTVESVPTIFKPLTNGIATMLRDDSAQQQKPLYVKKDPRIPIFHRNPTRKIALLFTYQGWHYSGLALQNMPTPLPTVEGELLAALEKTHLIEQGAGQEGCGFSRCGRTDRGVSSAGQVVSLWVRSKRKPDDGGVELGDDWRPAREPNNPQPIETAEDPADANEVDALSAKVDEVEIAAATTVPKRARRSRPALASKTQPYENNYPQMLNRVLPPEIRVIGWSPLPTHSEFDARFSCQTRHYRYFFNRTPIPGQRPLNMVKMQEAADRLLGEHDFRNFCKVDGSKQIENHCRRVHSAVVRRDTLGETDIVGGTRPTNQQTELISENNNAGQHEDWVFELIGSAFLWHQVRHIMAILFLVGHELEEPSIVSKLLNTGYEPPLYPSVLDKTILVQIPLDPIRTEEDGVTEIVLRKPLFSMASGLPLQLYRCIYKEGDVDWRHGSYDGPVASRRGPAANDPLSEAELAAATEGTGNLLQIMKNQLEEAKIQTRHIQAFYDEAVERIHPHGIPIAKQAAQAHTLGAGDVMACKKYVGLMVRLRSEPVEEINRKWREGRGEKRKARLAAMGAVVGPDGE</sequence>
<proteinExistence type="predicted"/>
<evidence type="ECO:0000313" key="2">
    <source>
        <dbReference type="Proteomes" id="UP001227268"/>
    </source>
</evidence>
<dbReference type="EMBL" id="JASBWT010000003">
    <property type="protein sequence ID" value="KAJ9106124.1"/>
    <property type="molecule type" value="Genomic_DNA"/>
</dbReference>
<comment type="caution">
    <text evidence="1">The sequence shown here is derived from an EMBL/GenBank/DDBJ whole genome shotgun (WGS) entry which is preliminary data.</text>
</comment>
<reference evidence="1" key="1">
    <citation type="submission" date="2023-04" db="EMBL/GenBank/DDBJ databases">
        <title>Draft Genome sequencing of Naganishia species isolated from polar environments using Oxford Nanopore Technology.</title>
        <authorList>
            <person name="Leo P."/>
            <person name="Venkateswaran K."/>
        </authorList>
    </citation>
    <scope>NUCLEOTIDE SEQUENCE</scope>
    <source>
        <strain evidence="1">MNA-CCFEE 5423</strain>
    </source>
</reference>
<keyword evidence="2" id="KW-1185">Reference proteome</keyword>
<gene>
    <name evidence="1" type="ORF">QFC21_001266</name>
</gene>